<keyword evidence="2" id="KW-0418">Kinase</keyword>
<dbReference type="Gene3D" id="3.40.50.300">
    <property type="entry name" value="P-loop containing nucleotide triphosphate hydrolases"/>
    <property type="match status" value="1"/>
</dbReference>
<dbReference type="AlphaFoldDB" id="A0A1T4MKG7"/>
<gene>
    <name evidence="2" type="ORF">SAMN02745205_01564</name>
</gene>
<keyword evidence="2" id="KW-0808">Transferase</keyword>
<name>A0A1T4MKG7_PORCN</name>
<sequence>MNGQITITERITKEKLTFECGVTLIDVYEAFRPDLKSLPMNAKVNNITRPLNRRLYRNCTVEFIDYTTDSGFRTYVRTLALILGKAAQELALNGRGNVVFEHAVSNGYYCVWGKGLPTPTHDEVKQLKEKMQAIIENDHTIHTLRIPTEEAVEYLKTLGRDSSAALLAQKGRCYVDSYEVDGYQDFIYGSVLPRTGMIWTFDLVPYEEGLLLLPPDPEDISRPQKVISQPKAFKAFHGHLSLLKSLGVEDIAPLNQRIRDGKYAELITIAEAMQEKQIADIAEEITRRHADGVRIVLVAGPSSSGKTTFSKRLHTHLQINLIKPYALSLDDFFLDRESTPRDEKGDYDFESLYALDLPYLRETMTRILSGQRVQIPTFDFISGSRIFRGEEIELKEEEILIIEGIHGLNPDLLQGVPDSSIFRVYVSALTTLSMDEHNWISTSDNRLLRRMVRDSKFRGAPATKSLKMWADVRRGERKWIFPYQENADMMFNSAMLYEIAALKVQAEPLLLQVKESDPCYSEAHRLLKFLQFFEPITYNHMPPTSLLREFLGGSSFTY</sequence>
<dbReference type="InterPro" id="IPR006083">
    <property type="entry name" value="PRK/URK"/>
</dbReference>
<dbReference type="GO" id="GO:0016301">
    <property type="term" value="F:kinase activity"/>
    <property type="evidence" value="ECO:0007669"/>
    <property type="project" value="UniProtKB-KW"/>
</dbReference>
<dbReference type="RefSeq" id="WP_025838778.1">
    <property type="nucleotide sequence ID" value="NZ_FUWL01000013.1"/>
</dbReference>
<dbReference type="Pfam" id="PF00485">
    <property type="entry name" value="PRK"/>
    <property type="match status" value="1"/>
</dbReference>
<accession>A0A1T4MKG7</accession>
<dbReference type="GO" id="GO:0005524">
    <property type="term" value="F:ATP binding"/>
    <property type="evidence" value="ECO:0007669"/>
    <property type="project" value="InterPro"/>
</dbReference>
<dbReference type="Proteomes" id="UP000189956">
    <property type="component" value="Unassembled WGS sequence"/>
</dbReference>
<feature type="domain" description="Phosphoribulokinase/uridine kinase" evidence="1">
    <location>
        <begin position="296"/>
        <end position="494"/>
    </location>
</feature>
<dbReference type="InterPro" id="IPR027417">
    <property type="entry name" value="P-loop_NTPase"/>
</dbReference>
<protein>
    <submittedName>
        <fullName evidence="2">Uridine kinase</fullName>
    </submittedName>
</protein>
<dbReference type="InterPro" id="IPR018163">
    <property type="entry name" value="Thr/Ala-tRNA-synth_IIc_edit"/>
</dbReference>
<dbReference type="SUPFAM" id="SSF52540">
    <property type="entry name" value="P-loop containing nucleoside triphosphate hydrolases"/>
    <property type="match status" value="1"/>
</dbReference>
<evidence type="ECO:0000313" key="2">
    <source>
        <dbReference type="EMBL" id="SJZ67336.1"/>
    </source>
</evidence>
<evidence type="ECO:0000313" key="3">
    <source>
        <dbReference type="Proteomes" id="UP000189956"/>
    </source>
</evidence>
<dbReference type="EMBL" id="FUWL01000013">
    <property type="protein sequence ID" value="SJZ67336.1"/>
    <property type="molecule type" value="Genomic_DNA"/>
</dbReference>
<dbReference type="Gene3D" id="3.30.980.10">
    <property type="entry name" value="Threonyl-trna Synthetase, Chain A, domain 2"/>
    <property type="match status" value="1"/>
</dbReference>
<proteinExistence type="predicted"/>
<evidence type="ECO:0000259" key="1">
    <source>
        <dbReference type="Pfam" id="PF00485"/>
    </source>
</evidence>
<organism evidence="2 3">
    <name type="scientific">Porphyromonas cangingivalis</name>
    <dbReference type="NCBI Taxonomy" id="36874"/>
    <lineage>
        <taxon>Bacteria</taxon>
        <taxon>Pseudomonadati</taxon>
        <taxon>Bacteroidota</taxon>
        <taxon>Bacteroidia</taxon>
        <taxon>Bacteroidales</taxon>
        <taxon>Porphyromonadaceae</taxon>
        <taxon>Porphyromonas</taxon>
    </lineage>
</organism>
<dbReference type="PANTHER" id="PTHR10285">
    <property type="entry name" value="URIDINE KINASE"/>
    <property type="match status" value="1"/>
</dbReference>
<dbReference type="SUPFAM" id="SSF55186">
    <property type="entry name" value="ThrRS/AlaRS common domain"/>
    <property type="match status" value="1"/>
</dbReference>
<reference evidence="2 3" key="1">
    <citation type="submission" date="2017-02" db="EMBL/GenBank/DDBJ databases">
        <authorList>
            <person name="Peterson S.W."/>
        </authorList>
    </citation>
    <scope>NUCLEOTIDE SEQUENCE [LARGE SCALE GENOMIC DNA]</scope>
    <source>
        <strain evidence="2 3">ATCC 700135</strain>
    </source>
</reference>
<dbReference type="CDD" id="cd02028">
    <property type="entry name" value="UMPK_like"/>
    <property type="match status" value="1"/>
</dbReference>